<keyword evidence="5" id="KW-0653">Protein transport</keyword>
<feature type="domain" description="Conserved oligomeric Golgi complex subunit 2 N-terminal" evidence="9">
    <location>
        <begin position="9"/>
        <end position="80"/>
    </location>
</feature>
<dbReference type="GO" id="GO:0007030">
    <property type="term" value="P:Golgi organization"/>
    <property type="evidence" value="ECO:0007669"/>
    <property type="project" value="InterPro"/>
</dbReference>
<evidence type="ECO:0000256" key="2">
    <source>
        <dbReference type="ARBA" id="ARBA00007603"/>
    </source>
</evidence>
<name>A0A5N4AVJ0_PHOPY</name>
<dbReference type="GO" id="GO:0015031">
    <property type="term" value="P:protein transport"/>
    <property type="evidence" value="ECO:0007669"/>
    <property type="project" value="UniProtKB-KW"/>
</dbReference>
<feature type="domain" description="COG complex component COG2 C-terminal" evidence="10">
    <location>
        <begin position="345"/>
        <end position="646"/>
    </location>
</feature>
<keyword evidence="4" id="KW-0813">Transport</keyword>
<keyword evidence="12" id="KW-1185">Reference proteome</keyword>
<dbReference type="InterPro" id="IPR024603">
    <property type="entry name" value="COG_complex_COG2_C"/>
</dbReference>
<keyword evidence="7" id="KW-0472">Membrane</keyword>
<evidence type="ECO:0000256" key="6">
    <source>
        <dbReference type="ARBA" id="ARBA00023034"/>
    </source>
</evidence>
<dbReference type="PANTHER" id="PTHR12961">
    <property type="entry name" value="CONSERVED OLIGOMERIC GOLGI COMPLEX COMPONENT 2"/>
    <property type="match status" value="1"/>
</dbReference>
<evidence type="ECO:0000256" key="7">
    <source>
        <dbReference type="ARBA" id="ARBA00023136"/>
    </source>
</evidence>
<keyword evidence="6" id="KW-0333">Golgi apparatus</keyword>
<proteinExistence type="inferred from homology"/>
<evidence type="ECO:0000313" key="11">
    <source>
        <dbReference type="EMBL" id="KAB0801273.1"/>
    </source>
</evidence>
<dbReference type="PANTHER" id="PTHR12961:SF0">
    <property type="entry name" value="CONSERVED OLIGOMERIC GOLGI COMPLEX SUBUNIT 2"/>
    <property type="match status" value="1"/>
</dbReference>
<comment type="subcellular location">
    <subcellularLocation>
        <location evidence="1">Golgi apparatus membrane</location>
        <topology evidence="1">Peripheral membrane protein</topology>
    </subcellularLocation>
</comment>
<organism evidence="11 12">
    <name type="scientific">Photinus pyralis</name>
    <name type="common">Common eastern firefly</name>
    <name type="synonym">Lampyris pyralis</name>
    <dbReference type="NCBI Taxonomy" id="7054"/>
    <lineage>
        <taxon>Eukaryota</taxon>
        <taxon>Metazoa</taxon>
        <taxon>Ecdysozoa</taxon>
        <taxon>Arthropoda</taxon>
        <taxon>Hexapoda</taxon>
        <taxon>Insecta</taxon>
        <taxon>Pterygota</taxon>
        <taxon>Neoptera</taxon>
        <taxon>Endopterygota</taxon>
        <taxon>Coleoptera</taxon>
        <taxon>Polyphaga</taxon>
        <taxon>Elateriformia</taxon>
        <taxon>Elateroidea</taxon>
        <taxon>Lampyridae</taxon>
        <taxon>Lampyrinae</taxon>
        <taxon>Photinus</taxon>
    </lineage>
</organism>
<dbReference type="Pfam" id="PF06148">
    <property type="entry name" value="COG2_N"/>
    <property type="match status" value="1"/>
</dbReference>
<accession>A0A5N4AVJ0</accession>
<dbReference type="GO" id="GO:0017119">
    <property type="term" value="C:Golgi transport complex"/>
    <property type="evidence" value="ECO:0007669"/>
    <property type="project" value="TreeGrafter"/>
</dbReference>
<evidence type="ECO:0000256" key="3">
    <source>
        <dbReference type="ARBA" id="ARBA00020977"/>
    </source>
</evidence>
<dbReference type="InterPro" id="IPR024602">
    <property type="entry name" value="COG_su2_N"/>
</dbReference>
<evidence type="ECO:0000256" key="5">
    <source>
        <dbReference type="ARBA" id="ARBA00022927"/>
    </source>
</evidence>
<dbReference type="Proteomes" id="UP000327044">
    <property type="component" value="Unassembled WGS sequence"/>
</dbReference>
<reference evidence="11 12" key="1">
    <citation type="journal article" date="2018" name="Elife">
        <title>Firefly genomes illuminate parallel origins of bioluminescence in beetles.</title>
        <authorList>
            <person name="Fallon T.R."/>
            <person name="Lower S.E."/>
            <person name="Chang C.H."/>
            <person name="Bessho-Uehara M."/>
            <person name="Martin G.J."/>
            <person name="Bewick A.J."/>
            <person name="Behringer M."/>
            <person name="Debat H.J."/>
            <person name="Wong I."/>
            <person name="Day J.C."/>
            <person name="Suvorov A."/>
            <person name="Silva C.J."/>
            <person name="Stanger-Hall K.F."/>
            <person name="Hall D.W."/>
            <person name="Schmitz R.J."/>
            <person name="Nelson D.R."/>
            <person name="Lewis S.M."/>
            <person name="Shigenobu S."/>
            <person name="Bybee S.M."/>
            <person name="Larracuente A.M."/>
            <person name="Oba Y."/>
            <person name="Weng J.K."/>
        </authorList>
    </citation>
    <scope>NUCLEOTIDE SEQUENCE [LARGE SCALE GENOMIC DNA]</scope>
    <source>
        <strain evidence="11">1611_PpyrPB1</strain>
        <tissue evidence="11">Whole body</tissue>
    </source>
</reference>
<dbReference type="Pfam" id="PF12022">
    <property type="entry name" value="COG2_C"/>
    <property type="match status" value="1"/>
</dbReference>
<comment type="similarity">
    <text evidence="2">Belongs to the COG2 family.</text>
</comment>
<dbReference type="GO" id="GO:0000139">
    <property type="term" value="C:Golgi membrane"/>
    <property type="evidence" value="ECO:0007669"/>
    <property type="project" value="UniProtKB-SubCell"/>
</dbReference>
<dbReference type="EMBL" id="VVIM01000003">
    <property type="protein sequence ID" value="KAB0801273.1"/>
    <property type="molecule type" value="Genomic_DNA"/>
</dbReference>
<dbReference type="InterPro" id="IPR009316">
    <property type="entry name" value="COG2"/>
</dbReference>
<protein>
    <recommendedName>
        <fullName evidence="3">Conserved oligomeric Golgi complex subunit 2</fullName>
    </recommendedName>
    <alternativeName>
        <fullName evidence="8">Component of oligomeric Golgi complex 2</fullName>
    </alternativeName>
</protein>
<evidence type="ECO:0000256" key="8">
    <source>
        <dbReference type="ARBA" id="ARBA00031344"/>
    </source>
</evidence>
<sequence length="678" mass="78002">MDLKSREAFFTDFFFKPTFNTDEFLSQCTQKADLLSVRKELKEYGSKLYSMMVDILKTETEGIINLAENLTHLSVTIDELSSPVSQLCEEIRSLHHAITSAKMNFKDHLNKVESLAYEKNVLNLKIAISSSSAYIDQVILSWERDPDVTTLERAINEYSFQHLHLKELQLDAVVLGNSGENLVVRLVQLVNGVFLTALKGQDEVLIVRCLRMYVNLVKQDAANECVRKHVAAPGLRSIFTQKNLDRHGQDVNELYKQAVKFLNEEFGVLLGVLQRNADLRGFKFILDSYWVEVDEQIRNNLPNITAPGNPELFQRRYKDTWNFLHQILRMSGDITTNQSLHDHMKRFNLPVYFEIVLQQISIKFETEMLIEPTTFSAAEWKQLASGHESFKLKLTEALWIGIQQCFNESVYLTHLVDQFFKLMMLLVSRYMTWFNGFLNKWRGAASSNTEELEKFIVYALMDIKKLVTLLSPPTNITDYDSTIFNLVTPDVRPYLSKILNIHVTMLNKLCLKLQKHLIHFKVQQGAVHLQQVTSIPRLYRRTNRNVPQKPSNYVLVTVSPIIKLHDNFRTLMEEGIVNVLDGIIGELAAQYLSLVQEVLHSVCKTEESLRRLKNRSLNFVDESAGQTSGDATSDEAKIREQIKIDVGYFVNELNPFSLAGSQQMLQRLLKESSRLDHK</sequence>
<evidence type="ECO:0000256" key="4">
    <source>
        <dbReference type="ARBA" id="ARBA00022448"/>
    </source>
</evidence>
<comment type="caution">
    <text evidence="11">The sequence shown here is derived from an EMBL/GenBank/DDBJ whole genome shotgun (WGS) entry which is preliminary data.</text>
</comment>
<dbReference type="FunCoup" id="A0A5N4AVJ0">
    <property type="interactions" value="2004"/>
</dbReference>
<evidence type="ECO:0000256" key="1">
    <source>
        <dbReference type="ARBA" id="ARBA00004395"/>
    </source>
</evidence>
<gene>
    <name evidence="11" type="ORF">PPYR_05627</name>
</gene>
<dbReference type="OrthoDB" id="332281at2759"/>
<dbReference type="GO" id="GO:0006891">
    <property type="term" value="P:intra-Golgi vesicle-mediated transport"/>
    <property type="evidence" value="ECO:0007669"/>
    <property type="project" value="TreeGrafter"/>
</dbReference>
<evidence type="ECO:0000259" key="10">
    <source>
        <dbReference type="Pfam" id="PF12022"/>
    </source>
</evidence>
<evidence type="ECO:0000259" key="9">
    <source>
        <dbReference type="Pfam" id="PF06148"/>
    </source>
</evidence>
<dbReference type="AlphaFoldDB" id="A0A5N4AVJ0"/>
<dbReference type="InParanoid" id="A0A5N4AVJ0"/>
<evidence type="ECO:0000313" key="12">
    <source>
        <dbReference type="Proteomes" id="UP000327044"/>
    </source>
</evidence>